<dbReference type="EC" id="7.-.-.-" evidence="10"/>
<evidence type="ECO:0000313" key="12">
    <source>
        <dbReference type="Proteomes" id="UP000503004"/>
    </source>
</evidence>
<feature type="transmembrane region" description="Helical" evidence="10">
    <location>
        <begin position="125"/>
        <end position="144"/>
    </location>
</feature>
<evidence type="ECO:0000256" key="2">
    <source>
        <dbReference type="ARBA" id="ARBA00022553"/>
    </source>
</evidence>
<feature type="transmembrane region" description="Helical" evidence="10">
    <location>
        <begin position="264"/>
        <end position="283"/>
    </location>
</feature>
<dbReference type="Pfam" id="PF03116">
    <property type="entry name" value="NQR2_RnfD_RnfE"/>
    <property type="match status" value="1"/>
</dbReference>
<keyword evidence="10" id="KW-0997">Cell inner membrane</keyword>
<comment type="cofactor">
    <cofactor evidence="10">
        <name>FMN</name>
        <dbReference type="ChEBI" id="CHEBI:58210"/>
    </cofactor>
</comment>
<keyword evidence="8 10" id="KW-1133">Transmembrane helix</keyword>
<comment type="subunit">
    <text evidence="10">The complex is composed of six subunits: RnfA, RnfB, RnfC, RnfD, RnfE and RnfG.</text>
</comment>
<dbReference type="HAMAP" id="MF_00462">
    <property type="entry name" value="RsxD_RnfD"/>
    <property type="match status" value="1"/>
</dbReference>
<evidence type="ECO:0000256" key="10">
    <source>
        <dbReference type="HAMAP-Rule" id="MF_00462"/>
    </source>
</evidence>
<accession>A0A858Q489</accession>
<dbReference type="EMBL" id="CP046565">
    <property type="protein sequence ID" value="QJD28628.1"/>
    <property type="molecule type" value="Genomic_DNA"/>
</dbReference>
<keyword evidence="1 10" id="KW-0813">Transport</keyword>
<dbReference type="NCBIfam" id="TIGR01946">
    <property type="entry name" value="rnfD"/>
    <property type="match status" value="1"/>
</dbReference>
<comment type="subcellular location">
    <subcellularLocation>
        <location evidence="10">Cell inner membrane</location>
        <topology evidence="10">Multi-pass membrane protein</topology>
    </subcellularLocation>
</comment>
<name>A0A858Q489_9GAMM</name>
<keyword evidence="3 10" id="KW-0285">Flavoprotein</keyword>
<feature type="transmembrane region" description="Helical" evidence="10">
    <location>
        <begin position="238"/>
        <end position="258"/>
    </location>
</feature>
<dbReference type="GO" id="GO:0022900">
    <property type="term" value="P:electron transport chain"/>
    <property type="evidence" value="ECO:0007669"/>
    <property type="project" value="UniProtKB-UniRule"/>
</dbReference>
<sequence>MSMSMLSAPFTRSDSQVQGIMTAVILALVPATAFGLVIFGWPALFLWAVTLLSALAFEAGCLALAGKPVRAILPDGSAVLSGWLVAMTLPPWAPWWIGVVGAGIAIVVGKQVFGGLGQNPFNPAMLARVALLVAFPLEMTTWAVPSLPFSSSAPGLFDSLAITFAGAPAADGMTGPTLIGNWKTELSQGRGLSESLMSGPYDVVASILGWKAGSLGETSSLLVALGGLWLLKKKIITWHIPVSLLTTVALLAGVFALIDGERYAGPIFHLTSGAVMLAAFFIATDYVTSPSSPAGQLLFGAGCGLFIFVIRTWGAYPEGAGFSVLLMNALTPVIDHYVRPRIYGRDLKGRPLDLPGGRR</sequence>
<dbReference type="InterPro" id="IPR004338">
    <property type="entry name" value="NqrB/RnfD"/>
</dbReference>
<feature type="transmembrane region" description="Helical" evidence="10">
    <location>
        <begin position="95"/>
        <end position="113"/>
    </location>
</feature>
<reference evidence="12" key="1">
    <citation type="submission" date="2019-12" db="EMBL/GenBank/DDBJ databases">
        <authorList>
            <person name="Awala S.I."/>
            <person name="Rhee S.K."/>
        </authorList>
    </citation>
    <scope>NUCLEOTIDE SEQUENCE [LARGE SCALE GENOMIC DNA]</scope>
    <source>
        <strain evidence="12">IM1</strain>
    </source>
</reference>
<keyword evidence="7 10" id="KW-0249">Electron transport</keyword>
<dbReference type="PANTHER" id="PTHR30578">
    <property type="entry name" value="ELECTRON TRANSPORT COMPLEX PROTEIN RNFD"/>
    <property type="match status" value="1"/>
</dbReference>
<evidence type="ECO:0000256" key="6">
    <source>
        <dbReference type="ARBA" id="ARBA00022967"/>
    </source>
</evidence>
<dbReference type="PANTHER" id="PTHR30578:SF0">
    <property type="entry name" value="ION-TRANSLOCATING OXIDOREDUCTASE COMPLEX SUBUNIT D"/>
    <property type="match status" value="1"/>
</dbReference>
<proteinExistence type="inferred from homology"/>
<feature type="transmembrane region" description="Helical" evidence="10">
    <location>
        <begin position="20"/>
        <end position="39"/>
    </location>
</feature>
<keyword evidence="10" id="KW-1003">Cell membrane</keyword>
<dbReference type="KEGG" id="metu:GNH96_00695"/>
<feature type="transmembrane region" description="Helical" evidence="10">
    <location>
        <begin position="45"/>
        <end position="65"/>
    </location>
</feature>
<dbReference type="GO" id="GO:0005886">
    <property type="term" value="C:plasma membrane"/>
    <property type="evidence" value="ECO:0007669"/>
    <property type="project" value="UniProtKB-SubCell"/>
</dbReference>
<evidence type="ECO:0000313" key="11">
    <source>
        <dbReference type="EMBL" id="QJD28628.1"/>
    </source>
</evidence>
<keyword evidence="12" id="KW-1185">Reference proteome</keyword>
<keyword evidence="6 10" id="KW-1278">Translocase</keyword>
<keyword evidence="9 10" id="KW-0472">Membrane</keyword>
<dbReference type="RefSeq" id="WP_169601357.1">
    <property type="nucleotide sequence ID" value="NZ_CP046565.1"/>
</dbReference>
<dbReference type="GO" id="GO:0055085">
    <property type="term" value="P:transmembrane transport"/>
    <property type="evidence" value="ECO:0007669"/>
    <property type="project" value="InterPro"/>
</dbReference>
<evidence type="ECO:0000256" key="5">
    <source>
        <dbReference type="ARBA" id="ARBA00022692"/>
    </source>
</evidence>
<keyword evidence="5 10" id="KW-0812">Transmembrane</keyword>
<comment type="similarity">
    <text evidence="10">Belongs to the NqrB/RnfD family.</text>
</comment>
<keyword evidence="4 10" id="KW-0288">FMN</keyword>
<evidence type="ECO:0000256" key="7">
    <source>
        <dbReference type="ARBA" id="ARBA00022982"/>
    </source>
</evidence>
<evidence type="ECO:0000256" key="9">
    <source>
        <dbReference type="ARBA" id="ARBA00023136"/>
    </source>
</evidence>
<comment type="caution">
    <text evidence="10">Lacks conserved residue(s) required for the propagation of feature annotation.</text>
</comment>
<evidence type="ECO:0000256" key="8">
    <source>
        <dbReference type="ARBA" id="ARBA00022989"/>
    </source>
</evidence>
<evidence type="ECO:0000256" key="3">
    <source>
        <dbReference type="ARBA" id="ARBA00022630"/>
    </source>
</evidence>
<dbReference type="Proteomes" id="UP000503004">
    <property type="component" value="Chromosome"/>
</dbReference>
<protein>
    <recommendedName>
        <fullName evidence="10">Ion-translocating oxidoreductase complex subunit D</fullName>
        <ecNumber evidence="10">7.-.-.-</ecNumber>
    </recommendedName>
    <alternativeName>
        <fullName evidence="10">Rnf electron transport complex subunit D</fullName>
    </alternativeName>
</protein>
<keyword evidence="2 10" id="KW-0597">Phosphoprotein</keyword>
<dbReference type="AlphaFoldDB" id="A0A858Q489"/>
<feature type="transmembrane region" description="Helical" evidence="10">
    <location>
        <begin position="295"/>
        <end position="314"/>
    </location>
</feature>
<evidence type="ECO:0000256" key="1">
    <source>
        <dbReference type="ARBA" id="ARBA00022448"/>
    </source>
</evidence>
<dbReference type="InterPro" id="IPR011303">
    <property type="entry name" value="RnfD_bac"/>
</dbReference>
<comment type="function">
    <text evidence="10">Part of a membrane-bound complex that couples electron transfer with translocation of ions across the membrane.</text>
</comment>
<gene>
    <name evidence="10" type="primary">rnfD</name>
    <name evidence="11" type="ORF">GNH96_00695</name>
</gene>
<evidence type="ECO:0000256" key="4">
    <source>
        <dbReference type="ARBA" id="ARBA00022643"/>
    </source>
</evidence>
<organism evidence="11 12">
    <name type="scientific">Methylococcus geothermalis</name>
    <dbReference type="NCBI Taxonomy" id="2681310"/>
    <lineage>
        <taxon>Bacteria</taxon>
        <taxon>Pseudomonadati</taxon>
        <taxon>Pseudomonadota</taxon>
        <taxon>Gammaproteobacteria</taxon>
        <taxon>Methylococcales</taxon>
        <taxon>Methylococcaceae</taxon>
        <taxon>Methylococcus</taxon>
    </lineage>
</organism>